<keyword evidence="1" id="KW-1133">Transmembrane helix</keyword>
<accession>A0ABX1CXI0</accession>
<dbReference type="EMBL" id="JAAVJR010000003">
    <property type="protein sequence ID" value="NJW52507.1"/>
    <property type="molecule type" value="Genomic_DNA"/>
</dbReference>
<keyword evidence="1" id="KW-0472">Membrane</keyword>
<dbReference type="Proteomes" id="UP000703674">
    <property type="component" value="Unassembled WGS sequence"/>
</dbReference>
<dbReference type="RefSeq" id="WP_168137629.1">
    <property type="nucleotide sequence ID" value="NZ_JAAVJR010000003.1"/>
</dbReference>
<evidence type="ECO:0000313" key="3">
    <source>
        <dbReference type="Proteomes" id="UP000703674"/>
    </source>
</evidence>
<evidence type="ECO:0000256" key="1">
    <source>
        <dbReference type="SAM" id="Phobius"/>
    </source>
</evidence>
<name>A0ABX1CXI0_9FLAO</name>
<evidence type="ECO:0000313" key="2">
    <source>
        <dbReference type="EMBL" id="NJW52507.1"/>
    </source>
</evidence>
<comment type="caution">
    <text evidence="2">The sequence shown here is derived from an EMBL/GenBank/DDBJ whole genome shotgun (WGS) entry which is preliminary data.</text>
</comment>
<keyword evidence="3" id="KW-1185">Reference proteome</keyword>
<reference evidence="2 3" key="1">
    <citation type="submission" date="2020-03" db="EMBL/GenBank/DDBJ databases">
        <title>Salinimicrobium sp. nov, isolated from SCS.</title>
        <authorList>
            <person name="Cao W.R."/>
        </authorList>
    </citation>
    <scope>NUCLEOTIDE SEQUENCE [LARGE SCALE GENOMIC DNA]</scope>
    <source>
        <strain evidence="3">J15B91</strain>
    </source>
</reference>
<gene>
    <name evidence="2" type="ORF">HC175_06205</name>
</gene>
<organism evidence="2 3">
    <name type="scientific">Salinimicrobium oceani</name>
    <dbReference type="NCBI Taxonomy" id="2722702"/>
    <lineage>
        <taxon>Bacteria</taxon>
        <taxon>Pseudomonadati</taxon>
        <taxon>Bacteroidota</taxon>
        <taxon>Flavobacteriia</taxon>
        <taxon>Flavobacteriales</taxon>
        <taxon>Flavobacteriaceae</taxon>
        <taxon>Salinimicrobium</taxon>
    </lineage>
</organism>
<feature type="transmembrane region" description="Helical" evidence="1">
    <location>
        <begin position="6"/>
        <end position="23"/>
    </location>
</feature>
<proteinExistence type="predicted"/>
<protein>
    <submittedName>
        <fullName evidence="2">Uncharacterized protein</fullName>
    </submittedName>
</protein>
<keyword evidence="1" id="KW-0812">Transmembrane</keyword>
<sequence length="52" mass="6247">MMEYVLSGIAGIAVFFLVLLFIYNRRQEAKIRKNIRDIKKIQTSTRDYFNFD</sequence>